<dbReference type="Pfam" id="PF21671">
    <property type="entry name" value="CPL1-like"/>
    <property type="match status" value="1"/>
</dbReference>
<dbReference type="PANTHER" id="PTHR35192">
    <property type="entry name" value="PROTEIN, PUTATIVE-RELATED"/>
    <property type="match status" value="1"/>
</dbReference>
<sequence length="126" mass="13258">MNSDCSCIEPTYRKRTRSIRCPPGLSACATYSSSPALKGAFECLDTRSSLEACGGCPGTGGVDCSAIDNADDVTCEQSRCVIRSCAPGFTVNANGTECIEDENSTTATGRRIAVQSLNGIEKFWGL</sequence>
<dbReference type="InterPro" id="IPR038955">
    <property type="entry name" value="PriA/CPL1_fungi"/>
</dbReference>
<dbReference type="OrthoDB" id="439917at2759"/>
<dbReference type="Proteomes" id="UP000193986">
    <property type="component" value="Unassembled WGS sequence"/>
</dbReference>
<organism evidence="2 3">
    <name type="scientific">Naematelia encephala</name>
    <dbReference type="NCBI Taxonomy" id="71784"/>
    <lineage>
        <taxon>Eukaryota</taxon>
        <taxon>Fungi</taxon>
        <taxon>Dikarya</taxon>
        <taxon>Basidiomycota</taxon>
        <taxon>Agaricomycotina</taxon>
        <taxon>Tremellomycetes</taxon>
        <taxon>Tremellales</taxon>
        <taxon>Naemateliaceae</taxon>
        <taxon>Naematelia</taxon>
    </lineage>
</organism>
<keyword evidence="3" id="KW-1185">Reference proteome</keyword>
<dbReference type="AlphaFoldDB" id="A0A1Y2AVR2"/>
<protein>
    <recommendedName>
        <fullName evidence="1">Protein CPL1-like domain-containing protein</fullName>
    </recommendedName>
</protein>
<dbReference type="InParanoid" id="A0A1Y2AVR2"/>
<proteinExistence type="predicted"/>
<evidence type="ECO:0000259" key="1">
    <source>
        <dbReference type="Pfam" id="PF21671"/>
    </source>
</evidence>
<reference evidence="2 3" key="1">
    <citation type="submission" date="2016-07" db="EMBL/GenBank/DDBJ databases">
        <title>Pervasive Adenine N6-methylation of Active Genes in Fungi.</title>
        <authorList>
            <consortium name="DOE Joint Genome Institute"/>
            <person name="Mondo S.J."/>
            <person name="Dannebaum R.O."/>
            <person name="Kuo R.C."/>
            <person name="Labutti K."/>
            <person name="Haridas S."/>
            <person name="Kuo A."/>
            <person name="Salamov A."/>
            <person name="Ahrendt S.R."/>
            <person name="Lipzen A."/>
            <person name="Sullivan W."/>
            <person name="Andreopoulos W.B."/>
            <person name="Clum A."/>
            <person name="Lindquist E."/>
            <person name="Daum C."/>
            <person name="Ramamoorthy G.K."/>
            <person name="Gryganskyi A."/>
            <person name="Culley D."/>
            <person name="Magnuson J.K."/>
            <person name="James T.Y."/>
            <person name="O'Malley M.A."/>
            <person name="Stajich J.E."/>
            <person name="Spatafora J.W."/>
            <person name="Visel A."/>
            <person name="Grigoriev I.V."/>
        </authorList>
    </citation>
    <scope>NUCLEOTIDE SEQUENCE [LARGE SCALE GENOMIC DNA]</scope>
    <source>
        <strain evidence="2 3">68-887.2</strain>
    </source>
</reference>
<dbReference type="PANTHER" id="PTHR35192:SF2">
    <property type="entry name" value="APPLE DOMAIN-CONTAINING PROTEIN"/>
    <property type="match status" value="1"/>
</dbReference>
<feature type="domain" description="Protein CPL1-like" evidence="1">
    <location>
        <begin position="41"/>
        <end position="99"/>
    </location>
</feature>
<evidence type="ECO:0000313" key="2">
    <source>
        <dbReference type="EMBL" id="ORY26668.1"/>
    </source>
</evidence>
<dbReference type="EMBL" id="MCFC01000045">
    <property type="protein sequence ID" value="ORY26668.1"/>
    <property type="molecule type" value="Genomic_DNA"/>
</dbReference>
<dbReference type="InterPro" id="IPR048661">
    <property type="entry name" value="CPL1-like"/>
</dbReference>
<comment type="caution">
    <text evidence="2">The sequence shown here is derived from an EMBL/GenBank/DDBJ whole genome shotgun (WGS) entry which is preliminary data.</text>
</comment>
<evidence type="ECO:0000313" key="3">
    <source>
        <dbReference type="Proteomes" id="UP000193986"/>
    </source>
</evidence>
<name>A0A1Y2AVR2_9TREE</name>
<gene>
    <name evidence="2" type="ORF">BCR39DRAFT_484249</name>
</gene>
<accession>A0A1Y2AVR2</accession>